<dbReference type="SUPFAM" id="SSF50891">
    <property type="entry name" value="Cyclophilin-like"/>
    <property type="match status" value="1"/>
</dbReference>
<comment type="similarity">
    <text evidence="3">Belongs to the cyclophilin-type PPIase family.</text>
</comment>
<evidence type="ECO:0000256" key="3">
    <source>
        <dbReference type="RuleBase" id="RU363019"/>
    </source>
</evidence>
<keyword evidence="1 3" id="KW-0697">Rotamase</keyword>
<evidence type="ECO:0000313" key="6">
    <source>
        <dbReference type="Proteomes" id="UP001169760"/>
    </source>
</evidence>
<dbReference type="GO" id="GO:0003755">
    <property type="term" value="F:peptidyl-prolyl cis-trans isomerase activity"/>
    <property type="evidence" value="ECO:0007669"/>
    <property type="project" value="UniProtKB-UniRule"/>
</dbReference>
<dbReference type="InterPro" id="IPR002130">
    <property type="entry name" value="Cyclophilin-type_PPIase_dom"/>
</dbReference>
<name>A0AAW7X6Y6_9GAMM</name>
<reference evidence="5" key="1">
    <citation type="submission" date="2023-07" db="EMBL/GenBank/DDBJ databases">
        <title>Genome content predicts the carbon catabolic preferences of heterotrophic bacteria.</title>
        <authorList>
            <person name="Gralka M."/>
        </authorList>
    </citation>
    <scope>NUCLEOTIDE SEQUENCE</scope>
    <source>
        <strain evidence="5">I3M17_2</strain>
    </source>
</reference>
<evidence type="ECO:0000259" key="4">
    <source>
        <dbReference type="PROSITE" id="PS50072"/>
    </source>
</evidence>
<dbReference type="Gene3D" id="2.40.100.10">
    <property type="entry name" value="Cyclophilin-like"/>
    <property type="match status" value="1"/>
</dbReference>
<dbReference type="CDD" id="cd01920">
    <property type="entry name" value="cyclophilin_EcCYP_like"/>
    <property type="match status" value="1"/>
</dbReference>
<dbReference type="Pfam" id="PF00160">
    <property type="entry name" value="Pro_isomerase"/>
    <property type="match status" value="1"/>
</dbReference>
<evidence type="ECO:0000256" key="1">
    <source>
        <dbReference type="ARBA" id="ARBA00023110"/>
    </source>
</evidence>
<gene>
    <name evidence="5" type="ORF">Q4521_12660</name>
</gene>
<dbReference type="InterPro" id="IPR029000">
    <property type="entry name" value="Cyclophilin-like_dom_sf"/>
</dbReference>
<evidence type="ECO:0000256" key="2">
    <source>
        <dbReference type="ARBA" id="ARBA00023235"/>
    </source>
</evidence>
<dbReference type="NCBIfam" id="TIGR03501">
    <property type="entry name" value="GlyGly_CTERM"/>
    <property type="match status" value="1"/>
</dbReference>
<proteinExistence type="inferred from homology"/>
<dbReference type="RefSeq" id="WP_303493018.1">
    <property type="nucleotide sequence ID" value="NZ_JAUOPB010000009.1"/>
</dbReference>
<dbReference type="PROSITE" id="PS50072">
    <property type="entry name" value="CSA_PPIASE_2"/>
    <property type="match status" value="1"/>
</dbReference>
<dbReference type="InterPro" id="IPR044665">
    <property type="entry name" value="E_coli_cyclophilin_A-like"/>
</dbReference>
<comment type="caution">
    <text evidence="5">The sequence shown here is derived from an EMBL/GenBank/DDBJ whole genome shotgun (WGS) entry which is preliminary data.</text>
</comment>
<comment type="function">
    <text evidence="3">PPIases accelerate the folding of proteins. It catalyzes the cis-trans isomerization of proline imidic peptide bonds in oligopeptides.</text>
</comment>
<keyword evidence="2 3" id="KW-0413">Isomerase</keyword>
<dbReference type="InterPro" id="IPR020008">
    <property type="entry name" value="GlyGly_CTERM"/>
</dbReference>
<feature type="chain" id="PRO_5043113240" description="Peptidyl-prolyl cis-trans isomerase" evidence="3">
    <location>
        <begin position="41"/>
        <end position="279"/>
    </location>
</feature>
<evidence type="ECO:0000313" key="5">
    <source>
        <dbReference type="EMBL" id="MDO6423325.1"/>
    </source>
</evidence>
<dbReference type="AlphaFoldDB" id="A0AAW7X6Y6"/>
<dbReference type="PANTHER" id="PTHR43246">
    <property type="entry name" value="PEPTIDYL-PROLYL CIS-TRANS ISOMERASE CYP38, CHLOROPLASTIC"/>
    <property type="match status" value="1"/>
</dbReference>
<protein>
    <recommendedName>
        <fullName evidence="3">Peptidyl-prolyl cis-trans isomerase</fullName>
        <shortName evidence="3">PPIase</shortName>
        <ecNumber evidence="3">5.2.1.8</ecNumber>
    </recommendedName>
</protein>
<dbReference type="EMBL" id="JAUOPB010000009">
    <property type="protein sequence ID" value="MDO6423325.1"/>
    <property type="molecule type" value="Genomic_DNA"/>
</dbReference>
<feature type="domain" description="PPIase cyclophilin-type" evidence="4">
    <location>
        <begin position="46"/>
        <end position="204"/>
    </location>
</feature>
<feature type="signal peptide" evidence="3">
    <location>
        <begin position="1"/>
        <end position="40"/>
    </location>
</feature>
<dbReference type="Proteomes" id="UP001169760">
    <property type="component" value="Unassembled WGS sequence"/>
</dbReference>
<dbReference type="EC" id="5.2.1.8" evidence="3"/>
<accession>A0AAW7X6Y6</accession>
<sequence>MIKYLASISLFPKYKTTIARNGKLACASALLSLCALQAQATTVQFQTSLGDFEVNLYDEHTPITVENFLAYVNAGSYTDSIIHRSVDNFIVQGGGYTWEQDENPARIETNPAILNEPVYSNVAGTIAMAKTGNNVNSATSQWFFNLKDNGANLDIQNGGFTVFGHTDAAGLAILESISDLPVYSFQNSFESMPLMDYTTDDANNQVPVEYEHAVKIYAITILDATVDTLGNETPVENERIDSYEPPSNSNGGSGGGSLTLLGLLGLTCLGLVRRKRTPR</sequence>
<organism evidence="5 6">
    <name type="scientific">Saccharophagus degradans</name>
    <dbReference type="NCBI Taxonomy" id="86304"/>
    <lineage>
        <taxon>Bacteria</taxon>
        <taxon>Pseudomonadati</taxon>
        <taxon>Pseudomonadota</taxon>
        <taxon>Gammaproteobacteria</taxon>
        <taxon>Cellvibrionales</taxon>
        <taxon>Cellvibrionaceae</taxon>
        <taxon>Saccharophagus</taxon>
    </lineage>
</organism>
<keyword evidence="3" id="KW-0732">Signal</keyword>
<dbReference type="PRINTS" id="PR00153">
    <property type="entry name" value="CSAPPISMRASE"/>
</dbReference>
<comment type="catalytic activity">
    <reaction evidence="3">
        <text>[protein]-peptidylproline (omega=180) = [protein]-peptidylproline (omega=0)</text>
        <dbReference type="Rhea" id="RHEA:16237"/>
        <dbReference type="Rhea" id="RHEA-COMP:10747"/>
        <dbReference type="Rhea" id="RHEA-COMP:10748"/>
        <dbReference type="ChEBI" id="CHEBI:83833"/>
        <dbReference type="ChEBI" id="CHEBI:83834"/>
        <dbReference type="EC" id="5.2.1.8"/>
    </reaction>
</comment>